<evidence type="ECO:0000256" key="6">
    <source>
        <dbReference type="ARBA" id="ARBA00022842"/>
    </source>
</evidence>
<evidence type="ECO:0000256" key="3">
    <source>
        <dbReference type="ARBA" id="ARBA00022598"/>
    </source>
</evidence>
<evidence type="ECO:0000256" key="9">
    <source>
        <dbReference type="RuleBase" id="RU000384"/>
    </source>
</evidence>
<keyword evidence="4" id="KW-0547">Nucleotide-binding</keyword>
<evidence type="ECO:0000313" key="13">
    <source>
        <dbReference type="EMBL" id="MBB5515192.1"/>
    </source>
</evidence>
<sequence length="467" mass="51116">MSAQTRVSLDTSPNFADVAPDDQLDHLRDWMRAHGIEEVECAIADLAGIARGKVMPAGKFLKEAGVNLPTSTFFTTINGDWAEDVGQALYTDPDLVLVPDLETTRAVPWANDPSLQVIHDAFTADGKVHSVAPRNVLRRVVELYEAEGWYPVVAPEIEFYLCKPNTDPDYPLEPPIGRSGRQSRGSQGYSLSSVDEYDTIIELIYDYADAQGFQIDTIIQEAGPAQLEINLEHGAPIALADEVFFFKRLIREAALRSGTHATFMAKPYGDHAGSAMHIHMSVTDAEGQNIFSDPTTGEATPEHGYFIGGQQTHFYAATALVAPYVNSYRRLAGELSAPNNLDWGMDNRTTGLRIPRSEPAGRRVENRVAGADANPYLALAATLACGYLGLKQQIAPRPAVTGNSYNRAPDLPGSLLDAVTALSESTDLRGVLTDTFVDTFCAVKQAEHQEFMRVISPWEREHLLLNV</sequence>
<evidence type="ECO:0000313" key="14">
    <source>
        <dbReference type="Proteomes" id="UP000553766"/>
    </source>
</evidence>
<protein>
    <submittedName>
        <fullName evidence="13">Glutamine synthetase</fullName>
        <ecNumber evidence="13">6.3.1.2</ecNumber>
    </submittedName>
</protein>
<keyword evidence="5" id="KW-0067">ATP-binding</keyword>
<dbReference type="PANTHER" id="PTHR43785:SF3">
    <property type="entry name" value="GS CATALYTIC DOMAIN-CONTAINING PROTEIN"/>
    <property type="match status" value="1"/>
</dbReference>
<dbReference type="PROSITE" id="PS00181">
    <property type="entry name" value="GLNA_ATP"/>
    <property type="match status" value="1"/>
</dbReference>
<accession>A0A840WNF8</accession>
<organism evidence="13 14">
    <name type="scientific">Rubricella aquisinus</name>
    <dbReference type="NCBI Taxonomy" id="2028108"/>
    <lineage>
        <taxon>Bacteria</taxon>
        <taxon>Pseudomonadati</taxon>
        <taxon>Pseudomonadota</taxon>
        <taxon>Alphaproteobacteria</taxon>
        <taxon>Rhodobacterales</taxon>
        <taxon>Paracoccaceae</taxon>
        <taxon>Rubricella</taxon>
    </lineage>
</organism>
<dbReference type="Pfam" id="PF00120">
    <property type="entry name" value="Gln-synt_C"/>
    <property type="match status" value="1"/>
</dbReference>
<dbReference type="SUPFAM" id="SSF54368">
    <property type="entry name" value="Glutamine synthetase, N-terminal domain"/>
    <property type="match status" value="1"/>
</dbReference>
<evidence type="ECO:0000256" key="7">
    <source>
        <dbReference type="ARBA" id="ARBA00023231"/>
    </source>
</evidence>
<dbReference type="Proteomes" id="UP000553766">
    <property type="component" value="Unassembled WGS sequence"/>
</dbReference>
<comment type="similarity">
    <text evidence="8 9">Belongs to the glutamine synthetase family.</text>
</comment>
<dbReference type="InterPro" id="IPR027303">
    <property type="entry name" value="Gln_synth_gly_rich_site"/>
</dbReference>
<evidence type="ECO:0000256" key="8">
    <source>
        <dbReference type="PROSITE-ProRule" id="PRU01330"/>
    </source>
</evidence>
<comment type="caution">
    <text evidence="13">The sequence shown here is derived from an EMBL/GenBank/DDBJ whole genome shotgun (WGS) entry which is preliminary data.</text>
</comment>
<dbReference type="EMBL" id="JACIJS010000003">
    <property type="protein sequence ID" value="MBB5515192.1"/>
    <property type="molecule type" value="Genomic_DNA"/>
</dbReference>
<feature type="region of interest" description="Disordered" evidence="10">
    <location>
        <begin position="171"/>
        <end position="190"/>
    </location>
</feature>
<keyword evidence="3 13" id="KW-0436">Ligase</keyword>
<dbReference type="PROSITE" id="PS51986">
    <property type="entry name" value="GS_BETA_GRASP"/>
    <property type="match status" value="1"/>
</dbReference>
<dbReference type="SUPFAM" id="SSF55931">
    <property type="entry name" value="Glutamine synthetase/guanido kinase"/>
    <property type="match status" value="1"/>
</dbReference>
<comment type="cofactor">
    <cofactor evidence="1">
        <name>Mg(2+)</name>
        <dbReference type="ChEBI" id="CHEBI:18420"/>
    </cofactor>
</comment>
<dbReference type="GO" id="GO:0004356">
    <property type="term" value="F:glutamine synthetase activity"/>
    <property type="evidence" value="ECO:0007669"/>
    <property type="project" value="UniProtKB-EC"/>
</dbReference>
<dbReference type="GO" id="GO:0006598">
    <property type="term" value="P:polyamine catabolic process"/>
    <property type="evidence" value="ECO:0007669"/>
    <property type="project" value="TreeGrafter"/>
</dbReference>
<evidence type="ECO:0000256" key="10">
    <source>
        <dbReference type="SAM" id="MobiDB-lite"/>
    </source>
</evidence>
<feature type="domain" description="GS catalytic" evidence="12">
    <location>
        <begin position="133"/>
        <end position="467"/>
    </location>
</feature>
<dbReference type="Gene3D" id="3.30.590.10">
    <property type="entry name" value="Glutamine synthetase/guanido kinase, catalytic domain"/>
    <property type="match status" value="1"/>
</dbReference>
<dbReference type="GO" id="GO:0005524">
    <property type="term" value="F:ATP binding"/>
    <property type="evidence" value="ECO:0007669"/>
    <property type="project" value="UniProtKB-KW"/>
</dbReference>
<comment type="function">
    <text evidence="2">Catalyzes the ATP-dependent biosynthesis of glutamine from glutamate and ammonia.</text>
</comment>
<proteinExistence type="inferred from homology"/>
<dbReference type="Gene3D" id="3.10.20.70">
    <property type="entry name" value="Glutamine synthetase, N-terminal domain"/>
    <property type="match status" value="1"/>
</dbReference>
<dbReference type="InterPro" id="IPR008146">
    <property type="entry name" value="Gln_synth_cat_dom"/>
</dbReference>
<evidence type="ECO:0000256" key="5">
    <source>
        <dbReference type="ARBA" id="ARBA00022840"/>
    </source>
</evidence>
<dbReference type="PANTHER" id="PTHR43785">
    <property type="entry name" value="GAMMA-GLUTAMYLPUTRESCINE SYNTHETASE"/>
    <property type="match status" value="1"/>
</dbReference>
<feature type="domain" description="GS beta-grasp" evidence="11">
    <location>
        <begin position="34"/>
        <end position="126"/>
    </location>
</feature>
<evidence type="ECO:0000256" key="1">
    <source>
        <dbReference type="ARBA" id="ARBA00001946"/>
    </source>
</evidence>
<name>A0A840WNF8_9RHOB</name>
<dbReference type="InterPro" id="IPR008147">
    <property type="entry name" value="Gln_synt_N"/>
</dbReference>
<dbReference type="GO" id="GO:0006542">
    <property type="term" value="P:glutamine biosynthetic process"/>
    <property type="evidence" value="ECO:0007669"/>
    <property type="project" value="InterPro"/>
</dbReference>
<feature type="compositionally biased region" description="Low complexity" evidence="10">
    <location>
        <begin position="177"/>
        <end position="190"/>
    </location>
</feature>
<evidence type="ECO:0000256" key="2">
    <source>
        <dbReference type="ARBA" id="ARBA00003117"/>
    </source>
</evidence>
<keyword evidence="6" id="KW-0460">Magnesium</keyword>
<keyword evidence="7" id="KW-0535">Nitrogen fixation</keyword>
<dbReference type="EC" id="6.3.1.2" evidence="13"/>
<reference evidence="13 14" key="1">
    <citation type="submission" date="2020-08" db="EMBL/GenBank/DDBJ databases">
        <title>Genomic Encyclopedia of Type Strains, Phase IV (KMG-IV): sequencing the most valuable type-strain genomes for metagenomic binning, comparative biology and taxonomic classification.</title>
        <authorList>
            <person name="Goeker M."/>
        </authorList>
    </citation>
    <scope>NUCLEOTIDE SEQUENCE [LARGE SCALE GENOMIC DNA]</scope>
    <source>
        <strain evidence="13 14">DSM 103377</strain>
    </source>
</reference>
<dbReference type="InterPro" id="IPR014746">
    <property type="entry name" value="Gln_synth/guanido_kin_cat_dom"/>
</dbReference>
<dbReference type="InterPro" id="IPR036651">
    <property type="entry name" value="Gln_synt_N_sf"/>
</dbReference>
<gene>
    <name evidence="13" type="ORF">FHS89_001202</name>
</gene>
<keyword evidence="14" id="KW-1185">Reference proteome</keyword>
<dbReference type="SMART" id="SM01230">
    <property type="entry name" value="Gln-synt_C"/>
    <property type="match status" value="1"/>
</dbReference>
<evidence type="ECO:0000259" key="12">
    <source>
        <dbReference type="PROSITE" id="PS51987"/>
    </source>
</evidence>
<dbReference type="PROSITE" id="PS51987">
    <property type="entry name" value="GS_CATALYTIC"/>
    <property type="match status" value="1"/>
</dbReference>
<evidence type="ECO:0000256" key="4">
    <source>
        <dbReference type="ARBA" id="ARBA00022741"/>
    </source>
</evidence>
<evidence type="ECO:0000259" key="11">
    <source>
        <dbReference type="PROSITE" id="PS51986"/>
    </source>
</evidence>
<dbReference type="AlphaFoldDB" id="A0A840WNF8"/>